<organism evidence="1 2">
    <name type="scientific">Paralvinella palmiformis</name>
    <dbReference type="NCBI Taxonomy" id="53620"/>
    <lineage>
        <taxon>Eukaryota</taxon>
        <taxon>Metazoa</taxon>
        <taxon>Spiralia</taxon>
        <taxon>Lophotrochozoa</taxon>
        <taxon>Annelida</taxon>
        <taxon>Polychaeta</taxon>
        <taxon>Sedentaria</taxon>
        <taxon>Canalipalpata</taxon>
        <taxon>Terebellida</taxon>
        <taxon>Terebelliformia</taxon>
        <taxon>Alvinellidae</taxon>
        <taxon>Paralvinella</taxon>
    </lineage>
</organism>
<name>A0AAD9IVI1_9ANNE</name>
<comment type="caution">
    <text evidence="1">The sequence shown here is derived from an EMBL/GenBank/DDBJ whole genome shotgun (WGS) entry which is preliminary data.</text>
</comment>
<protein>
    <submittedName>
        <fullName evidence="1">Uncharacterized protein</fullName>
    </submittedName>
</protein>
<sequence>MSDSDESFDILGDFKPLAKKVTDNINCEKLAAASAYVDPEQAPPTHITGPQKELDRHHVPSLRQGMLFVIGTHLRQRRQRLKKAKSEIGLAKRTRQHLKLRDILYHQRRIRTTELSCVPVDETEFWTLSDPGYGVNALRTPNELPEAIIYQLRRSSSKWPKLFTRTAADFVAIPKAGQVCNDNRLYAKAICQFSS</sequence>
<evidence type="ECO:0000313" key="1">
    <source>
        <dbReference type="EMBL" id="KAK2141348.1"/>
    </source>
</evidence>
<accession>A0AAD9IVI1</accession>
<keyword evidence="2" id="KW-1185">Reference proteome</keyword>
<gene>
    <name evidence="1" type="ORF">LSH36_1114g00028</name>
</gene>
<proteinExistence type="predicted"/>
<evidence type="ECO:0000313" key="2">
    <source>
        <dbReference type="Proteomes" id="UP001208570"/>
    </source>
</evidence>
<dbReference type="AlphaFoldDB" id="A0AAD9IVI1"/>
<dbReference type="Proteomes" id="UP001208570">
    <property type="component" value="Unassembled WGS sequence"/>
</dbReference>
<dbReference type="EMBL" id="JAODUP010001114">
    <property type="protein sequence ID" value="KAK2141348.1"/>
    <property type="molecule type" value="Genomic_DNA"/>
</dbReference>
<reference evidence="1" key="1">
    <citation type="journal article" date="2023" name="Mol. Biol. Evol.">
        <title>Third-Generation Sequencing Reveals the Adaptive Role of the Epigenome in Three Deep-Sea Polychaetes.</title>
        <authorList>
            <person name="Perez M."/>
            <person name="Aroh O."/>
            <person name="Sun Y."/>
            <person name="Lan Y."/>
            <person name="Juniper S.K."/>
            <person name="Young C.R."/>
            <person name="Angers B."/>
            <person name="Qian P.Y."/>
        </authorList>
    </citation>
    <scope>NUCLEOTIDE SEQUENCE</scope>
    <source>
        <strain evidence="1">P08H-3</strain>
    </source>
</reference>